<name>A0A3B0QWT1_9ZZZZ</name>
<feature type="non-terminal residue" evidence="3">
    <location>
        <position position="1"/>
    </location>
</feature>
<organism evidence="3">
    <name type="scientific">hydrothermal vent metagenome</name>
    <dbReference type="NCBI Taxonomy" id="652676"/>
    <lineage>
        <taxon>unclassified sequences</taxon>
        <taxon>metagenomes</taxon>
        <taxon>ecological metagenomes</taxon>
    </lineage>
</organism>
<dbReference type="AlphaFoldDB" id="A0A3B0QWT1"/>
<sequence>RLENKEVLIKETFDYDSLQIEKNIIYKVIKAKHIVFAEGFGLQQNPFFKYLPLKPTKGELLTIYAPNLKIDYILKSSVFIMPLGDDLYLVGATYEWEDLSNTTTKKAKEELLSKLKTVLQCEFKVIDQVAGIRPTVKDRRPLVGQHPEYNNVFVLNGLGTRGVMIAPYVALQLYNFIEKGLSLNTEIDIKRFK</sequence>
<reference evidence="3" key="1">
    <citation type="submission" date="2018-06" db="EMBL/GenBank/DDBJ databases">
        <authorList>
            <person name="Zhirakovskaya E."/>
        </authorList>
    </citation>
    <scope>NUCLEOTIDE SEQUENCE</scope>
</reference>
<dbReference type="EMBL" id="UOEB01000169">
    <property type="protein sequence ID" value="VAV84569.1"/>
    <property type="molecule type" value="Genomic_DNA"/>
</dbReference>
<dbReference type="PANTHER" id="PTHR13847">
    <property type="entry name" value="SARCOSINE DEHYDROGENASE-RELATED"/>
    <property type="match status" value="1"/>
</dbReference>
<protein>
    <submittedName>
        <fullName evidence="3">FAD-dependent cmnm(5)s(2)U34 oxidoreductase</fullName>
    </submittedName>
</protein>
<keyword evidence="1" id="KW-0560">Oxidoreductase</keyword>
<dbReference type="Pfam" id="PF01266">
    <property type="entry name" value="DAO"/>
    <property type="match status" value="1"/>
</dbReference>
<dbReference type="SUPFAM" id="SSF54373">
    <property type="entry name" value="FAD-linked reductases, C-terminal domain"/>
    <property type="match status" value="1"/>
</dbReference>
<evidence type="ECO:0000313" key="3">
    <source>
        <dbReference type="EMBL" id="VAV84569.1"/>
    </source>
</evidence>
<dbReference type="Gene3D" id="3.30.9.10">
    <property type="entry name" value="D-Amino Acid Oxidase, subunit A, domain 2"/>
    <property type="match status" value="1"/>
</dbReference>
<dbReference type="InterPro" id="IPR036188">
    <property type="entry name" value="FAD/NAD-bd_sf"/>
</dbReference>
<proteinExistence type="predicted"/>
<dbReference type="GO" id="GO:0016491">
    <property type="term" value="F:oxidoreductase activity"/>
    <property type="evidence" value="ECO:0007669"/>
    <property type="project" value="UniProtKB-KW"/>
</dbReference>
<dbReference type="InterPro" id="IPR006076">
    <property type="entry name" value="FAD-dep_OxRdtase"/>
</dbReference>
<evidence type="ECO:0000256" key="1">
    <source>
        <dbReference type="ARBA" id="ARBA00023002"/>
    </source>
</evidence>
<feature type="domain" description="FAD dependent oxidoreductase" evidence="2">
    <location>
        <begin position="30"/>
        <end position="170"/>
    </location>
</feature>
<accession>A0A3B0QWT1</accession>
<dbReference type="GO" id="GO:0005737">
    <property type="term" value="C:cytoplasm"/>
    <property type="evidence" value="ECO:0007669"/>
    <property type="project" value="TreeGrafter"/>
</dbReference>
<dbReference type="Gene3D" id="3.50.50.60">
    <property type="entry name" value="FAD/NAD(P)-binding domain"/>
    <property type="match status" value="1"/>
</dbReference>
<dbReference type="SUPFAM" id="SSF51971">
    <property type="entry name" value="Nucleotide-binding domain"/>
    <property type="match status" value="1"/>
</dbReference>
<gene>
    <name evidence="3" type="ORF">MNBD_BACTEROID02-536</name>
</gene>
<evidence type="ECO:0000259" key="2">
    <source>
        <dbReference type="Pfam" id="PF01266"/>
    </source>
</evidence>
<dbReference type="PANTHER" id="PTHR13847:SF289">
    <property type="entry name" value="GLYCINE OXIDASE"/>
    <property type="match status" value="1"/>
</dbReference>